<comment type="cofactor">
    <cofactor evidence="1">
        <name>heme b</name>
        <dbReference type="ChEBI" id="CHEBI:60344"/>
    </cofactor>
</comment>
<feature type="signal peptide" evidence="8">
    <location>
        <begin position="1"/>
        <end position="20"/>
    </location>
</feature>
<feature type="domain" description="Heme haloperoxidase family profile" evidence="9">
    <location>
        <begin position="31"/>
        <end position="247"/>
    </location>
</feature>
<name>A0A8K1C9F7_PYTOL</name>
<dbReference type="InterPro" id="IPR000028">
    <property type="entry name" value="Chloroperoxidase"/>
</dbReference>
<dbReference type="GO" id="GO:0046872">
    <property type="term" value="F:metal ion binding"/>
    <property type="evidence" value="ECO:0007669"/>
    <property type="project" value="UniProtKB-KW"/>
</dbReference>
<dbReference type="AlphaFoldDB" id="A0A8K1C9F7"/>
<keyword evidence="5" id="KW-0560">Oxidoreductase</keyword>
<dbReference type="Proteomes" id="UP000794436">
    <property type="component" value="Unassembled WGS sequence"/>
</dbReference>
<evidence type="ECO:0000256" key="3">
    <source>
        <dbReference type="ARBA" id="ARBA00022617"/>
    </source>
</evidence>
<evidence type="ECO:0000259" key="9">
    <source>
        <dbReference type="PROSITE" id="PS51405"/>
    </source>
</evidence>
<proteinExistence type="inferred from homology"/>
<evidence type="ECO:0000313" key="11">
    <source>
        <dbReference type="Proteomes" id="UP000794436"/>
    </source>
</evidence>
<comment type="similarity">
    <text evidence="7">Belongs to the chloroperoxidase family.</text>
</comment>
<keyword evidence="11" id="KW-1185">Reference proteome</keyword>
<comment type="caution">
    <text evidence="10">The sequence shown here is derived from an EMBL/GenBank/DDBJ whole genome shotgun (WGS) entry which is preliminary data.</text>
</comment>
<evidence type="ECO:0000256" key="4">
    <source>
        <dbReference type="ARBA" id="ARBA00022723"/>
    </source>
</evidence>
<evidence type="ECO:0000256" key="1">
    <source>
        <dbReference type="ARBA" id="ARBA00001970"/>
    </source>
</evidence>
<dbReference type="PROSITE" id="PS51405">
    <property type="entry name" value="HEME_HALOPEROXIDASE"/>
    <property type="match status" value="1"/>
</dbReference>
<keyword evidence="2" id="KW-0575">Peroxidase</keyword>
<dbReference type="PANTHER" id="PTHR33577">
    <property type="entry name" value="STERIGMATOCYSTIN BIOSYNTHESIS PEROXIDASE STCC-RELATED"/>
    <property type="match status" value="1"/>
</dbReference>
<feature type="chain" id="PRO_5035425203" description="Heme haloperoxidase family profile domain-containing protein" evidence="8">
    <location>
        <begin position="21"/>
        <end position="257"/>
    </location>
</feature>
<evidence type="ECO:0000313" key="10">
    <source>
        <dbReference type="EMBL" id="TMW59154.1"/>
    </source>
</evidence>
<gene>
    <name evidence="10" type="ORF">Poli38472_007299</name>
</gene>
<keyword evidence="8" id="KW-0732">Signal</keyword>
<protein>
    <recommendedName>
        <fullName evidence="9">Heme haloperoxidase family profile domain-containing protein</fullName>
    </recommendedName>
</protein>
<evidence type="ECO:0000256" key="8">
    <source>
        <dbReference type="SAM" id="SignalP"/>
    </source>
</evidence>
<dbReference type="GO" id="GO:0004601">
    <property type="term" value="F:peroxidase activity"/>
    <property type="evidence" value="ECO:0007669"/>
    <property type="project" value="UniProtKB-KW"/>
</dbReference>
<keyword evidence="6" id="KW-0408">Iron</keyword>
<evidence type="ECO:0000256" key="6">
    <source>
        <dbReference type="ARBA" id="ARBA00023004"/>
    </source>
</evidence>
<keyword evidence="4" id="KW-0479">Metal-binding</keyword>
<dbReference type="InterPro" id="IPR036851">
    <property type="entry name" value="Chloroperoxidase-like_sf"/>
</dbReference>
<dbReference type="Gene3D" id="1.10.489.10">
    <property type="entry name" value="Chloroperoxidase-like"/>
    <property type="match status" value="1"/>
</dbReference>
<reference evidence="10" key="1">
    <citation type="submission" date="2019-03" db="EMBL/GenBank/DDBJ databases">
        <title>Long read genome sequence of the mycoparasitic Pythium oligandrum ATCC 38472 isolated from sugarbeet rhizosphere.</title>
        <authorList>
            <person name="Gaulin E."/>
        </authorList>
    </citation>
    <scope>NUCLEOTIDE SEQUENCE</scope>
    <source>
        <strain evidence="10">ATCC 38472_TT</strain>
    </source>
</reference>
<dbReference type="EMBL" id="SPLM01000110">
    <property type="protein sequence ID" value="TMW59154.1"/>
    <property type="molecule type" value="Genomic_DNA"/>
</dbReference>
<evidence type="ECO:0000256" key="7">
    <source>
        <dbReference type="ARBA" id="ARBA00025795"/>
    </source>
</evidence>
<evidence type="ECO:0000256" key="5">
    <source>
        <dbReference type="ARBA" id="ARBA00023002"/>
    </source>
</evidence>
<sequence length="257" mass="27783">MVSVYAFAAAAVALISTTDALQGEVIASSLPKGQYYRPTGDLVSGRPTATTPFRRGPCPAVNTLANHGYIPRDGQNVSKAEIKQAVMTYFNIDEAGADTFVNPLPAVFDINQLSVHNKLEHDGSLVHADSYLGEDPASVNRAMLKDVYSRFTPEGVLGVDQLADLRKDRLATCMAKNPNCTFGATQVFLAYGEAVLVLSGFGDVNEKVVDKDTLQSFLEFERFPENFERPDLFTKASLLITAGEIQALVAAKTTSLE</sequence>
<keyword evidence="3" id="KW-0349">Heme</keyword>
<accession>A0A8K1C9F7</accession>
<dbReference type="PANTHER" id="PTHR33577:SF9">
    <property type="entry name" value="PEROXIDASE STCC"/>
    <property type="match status" value="1"/>
</dbReference>
<organism evidence="10 11">
    <name type="scientific">Pythium oligandrum</name>
    <name type="common">Mycoparasitic fungus</name>
    <dbReference type="NCBI Taxonomy" id="41045"/>
    <lineage>
        <taxon>Eukaryota</taxon>
        <taxon>Sar</taxon>
        <taxon>Stramenopiles</taxon>
        <taxon>Oomycota</taxon>
        <taxon>Peronosporomycetes</taxon>
        <taxon>Pythiales</taxon>
        <taxon>Pythiaceae</taxon>
        <taxon>Pythium</taxon>
    </lineage>
</organism>
<dbReference type="OrthoDB" id="407298at2759"/>
<dbReference type="SUPFAM" id="SSF47571">
    <property type="entry name" value="Cloroperoxidase"/>
    <property type="match status" value="1"/>
</dbReference>
<dbReference type="Pfam" id="PF01328">
    <property type="entry name" value="Peroxidase_2"/>
    <property type="match status" value="1"/>
</dbReference>
<evidence type="ECO:0000256" key="2">
    <source>
        <dbReference type="ARBA" id="ARBA00022559"/>
    </source>
</evidence>